<comment type="similarity">
    <text evidence="1">Belongs to the peptidase S16 family.</text>
</comment>
<dbReference type="EC" id="3.4.21.53" evidence="1"/>
<sequence length="380" mass="39325">MSLFGEQPEPATTRPRSRRVTLGWTFLIAAIVAALVMSFLPAPYVIEQPGPVFNTLGTQDQDGNAVELITIEGRQTYPTGGTLDMLTVSAIGNPSQSPSWAQVVSAWFDPTKAVVPMWAIYPKGTTTEQRNQQNAQDMTNSQQEAIAAALHQLDIPFTTELAIGSVATGGPADGVLVPGDIVISANGTPITAVDQLRAVITENGTDKPASLVVRHEDGTEETLEITPQYSDAIQGPAIGVGGADVFEFPFDVDIQLDDVGGPSAGMMFALGIIDKLTPGELNGGQSIAGTGTIDAAGTVGAIGGIRQKMVGARDAGAQYFLAPAANCDEVVGHIPDGLSVFKVSTLDDAMTVLQTIESGGDLSSLPTCDATASALSDGGQ</sequence>
<protein>
    <recommendedName>
        <fullName evidence="1">endopeptidase La</fullName>
        <ecNumber evidence="1">3.4.21.53</ecNumber>
    </recommendedName>
</protein>
<evidence type="ECO:0000256" key="1">
    <source>
        <dbReference type="PROSITE-ProRule" id="PRU01122"/>
    </source>
</evidence>
<dbReference type="InterPro" id="IPR020568">
    <property type="entry name" value="Ribosomal_Su5_D2-typ_SF"/>
</dbReference>
<dbReference type="KEGG" id="cphy:B5808_10965"/>
<dbReference type="InterPro" id="IPR036034">
    <property type="entry name" value="PDZ_sf"/>
</dbReference>
<dbReference type="InterPro" id="IPR014721">
    <property type="entry name" value="Ribsml_uS5_D2-typ_fold_subgr"/>
</dbReference>
<dbReference type="GO" id="GO:0005524">
    <property type="term" value="F:ATP binding"/>
    <property type="evidence" value="ECO:0007669"/>
    <property type="project" value="InterPro"/>
</dbReference>
<dbReference type="GO" id="GO:0004176">
    <property type="term" value="F:ATP-dependent peptidase activity"/>
    <property type="evidence" value="ECO:0007669"/>
    <property type="project" value="UniProtKB-UniRule"/>
</dbReference>
<evidence type="ECO:0000313" key="2">
    <source>
        <dbReference type="EMBL" id="ARJ07329.1"/>
    </source>
</evidence>
<feature type="active site" evidence="1">
    <location>
        <position position="308"/>
    </location>
</feature>
<dbReference type="Proteomes" id="UP000192775">
    <property type="component" value="Chromosome"/>
</dbReference>
<dbReference type="Pfam" id="PF05362">
    <property type="entry name" value="Lon_C"/>
    <property type="match status" value="1"/>
</dbReference>
<organism evidence="2 3">
    <name type="scientific">Cnuibacter physcomitrellae</name>
    <dbReference type="NCBI Taxonomy" id="1619308"/>
    <lineage>
        <taxon>Bacteria</taxon>
        <taxon>Bacillati</taxon>
        <taxon>Actinomycetota</taxon>
        <taxon>Actinomycetes</taxon>
        <taxon>Micrococcales</taxon>
        <taxon>Microbacteriaceae</taxon>
        <taxon>Cnuibacter</taxon>
    </lineage>
</organism>
<dbReference type="PANTHER" id="PTHR10046">
    <property type="entry name" value="ATP DEPENDENT LON PROTEASE FAMILY MEMBER"/>
    <property type="match status" value="1"/>
</dbReference>
<feature type="active site" evidence="1">
    <location>
        <position position="263"/>
    </location>
</feature>
<dbReference type="AlphaFoldDB" id="A0A1X9LVJ9"/>
<name>A0A1X9LVJ9_9MICO</name>
<dbReference type="RefSeq" id="WP_085021466.1">
    <property type="nucleotide sequence ID" value="NZ_BMHD01000001.1"/>
</dbReference>
<keyword evidence="1" id="KW-0645">Protease</keyword>
<accession>A0A1X9LVJ9</accession>
<reference evidence="2 3" key="1">
    <citation type="submission" date="2017-04" db="EMBL/GenBank/DDBJ databases">
        <authorList>
            <person name="Afonso C.L."/>
            <person name="Miller P.J."/>
            <person name="Scott M.A."/>
            <person name="Spackman E."/>
            <person name="Goraichik I."/>
            <person name="Dimitrov K.M."/>
            <person name="Suarez D.L."/>
            <person name="Swayne D.E."/>
        </authorList>
    </citation>
    <scope>NUCLEOTIDE SEQUENCE [LARGE SCALE GENOMIC DNA]</scope>
    <source>
        <strain evidence="3">XA(T)</strain>
    </source>
</reference>
<dbReference type="STRING" id="1619308.B5808_10965"/>
<dbReference type="Gene3D" id="2.30.42.10">
    <property type="match status" value="1"/>
</dbReference>
<dbReference type="PROSITE" id="PS51786">
    <property type="entry name" value="LON_PROTEOLYTIC"/>
    <property type="match status" value="1"/>
</dbReference>
<dbReference type="GO" id="GO:0004252">
    <property type="term" value="F:serine-type endopeptidase activity"/>
    <property type="evidence" value="ECO:0007669"/>
    <property type="project" value="UniProtKB-UniRule"/>
</dbReference>
<evidence type="ECO:0000313" key="3">
    <source>
        <dbReference type="Proteomes" id="UP000192775"/>
    </source>
</evidence>
<comment type="catalytic activity">
    <reaction evidence="1">
        <text>Hydrolysis of proteins in presence of ATP.</text>
        <dbReference type="EC" id="3.4.21.53"/>
    </reaction>
</comment>
<dbReference type="InterPro" id="IPR001478">
    <property type="entry name" value="PDZ"/>
</dbReference>
<dbReference type="SUPFAM" id="SSF50156">
    <property type="entry name" value="PDZ domain-like"/>
    <property type="match status" value="1"/>
</dbReference>
<keyword evidence="3" id="KW-1185">Reference proteome</keyword>
<dbReference type="GO" id="GO:0006508">
    <property type="term" value="P:proteolysis"/>
    <property type="evidence" value="ECO:0007669"/>
    <property type="project" value="UniProtKB-KW"/>
</dbReference>
<dbReference type="Pfam" id="PF00595">
    <property type="entry name" value="PDZ"/>
    <property type="match status" value="1"/>
</dbReference>
<dbReference type="Gene3D" id="3.30.230.10">
    <property type="match status" value="1"/>
</dbReference>
<gene>
    <name evidence="2" type="ORF">B5808_10965</name>
</gene>
<keyword evidence="1" id="KW-0720">Serine protease</keyword>
<dbReference type="InterPro" id="IPR008269">
    <property type="entry name" value="Lon_proteolytic"/>
</dbReference>
<keyword evidence="1" id="KW-0378">Hydrolase</keyword>
<dbReference type="EMBL" id="CP020715">
    <property type="protein sequence ID" value="ARJ07329.1"/>
    <property type="molecule type" value="Genomic_DNA"/>
</dbReference>
<dbReference type="PROSITE" id="PS50106">
    <property type="entry name" value="PDZ"/>
    <property type="match status" value="1"/>
</dbReference>
<proteinExistence type="inferred from homology"/>
<dbReference type="GO" id="GO:0030163">
    <property type="term" value="P:protein catabolic process"/>
    <property type="evidence" value="ECO:0007669"/>
    <property type="project" value="InterPro"/>
</dbReference>
<dbReference type="InterPro" id="IPR027065">
    <property type="entry name" value="Lon_Prtase"/>
</dbReference>
<dbReference type="SUPFAM" id="SSF54211">
    <property type="entry name" value="Ribosomal protein S5 domain 2-like"/>
    <property type="match status" value="1"/>
</dbReference>